<reference evidence="1 2" key="1">
    <citation type="submission" date="2017-11" db="EMBL/GenBank/DDBJ databases">
        <title>Genomic Encyclopedia of Archaeal and Bacterial Type Strains, Phase II (KMG-II): From Individual Species to Whole Genera.</title>
        <authorList>
            <person name="Goeker M."/>
        </authorList>
    </citation>
    <scope>NUCLEOTIDE SEQUENCE [LARGE SCALE GENOMIC DNA]</scope>
    <source>
        <strain evidence="1 2">DSM 27393</strain>
    </source>
</reference>
<keyword evidence="2" id="KW-1185">Reference proteome</keyword>
<dbReference type="OrthoDB" id="8083683at2"/>
<comment type="caution">
    <text evidence="1">The sequence shown here is derived from an EMBL/GenBank/DDBJ whole genome shotgun (WGS) entry which is preliminary data.</text>
</comment>
<dbReference type="InterPro" id="IPR008316">
    <property type="entry name" value="UCP029876"/>
</dbReference>
<dbReference type="AlphaFoldDB" id="A0A2M9CNW2"/>
<dbReference type="Gene3D" id="1.10.1900.10">
    <property type="entry name" value="c-terminal domain of poly(a) binding protein"/>
    <property type="match status" value="1"/>
</dbReference>
<organism evidence="1 2">
    <name type="scientific">Diaminobutyricimonas aerilata</name>
    <dbReference type="NCBI Taxonomy" id="1162967"/>
    <lineage>
        <taxon>Bacteria</taxon>
        <taxon>Bacillati</taxon>
        <taxon>Actinomycetota</taxon>
        <taxon>Actinomycetes</taxon>
        <taxon>Micrococcales</taxon>
        <taxon>Microbacteriaceae</taxon>
        <taxon>Diaminobutyricimonas</taxon>
    </lineage>
</organism>
<dbReference type="EMBL" id="PGFF01000001">
    <property type="protein sequence ID" value="PJJ73558.1"/>
    <property type="molecule type" value="Genomic_DNA"/>
</dbReference>
<sequence>MNIWETLTGSDISNAWKAFEVRAEELPPDHREAWEQMKAHLLPYGSFTAGNLTPIMDNALGLLEQTAADGLSIDEALGGDIEGFCAAIAGGEAAAGYRARWRAQLNRNVAKRLGRRGH</sequence>
<accession>A0A2M9CNW2</accession>
<dbReference type="Pfam" id="PF06304">
    <property type="entry name" value="DUF1048"/>
    <property type="match status" value="1"/>
</dbReference>
<keyword evidence="1" id="KW-0238">DNA-binding</keyword>
<dbReference type="GO" id="GO:0003677">
    <property type="term" value="F:DNA binding"/>
    <property type="evidence" value="ECO:0007669"/>
    <property type="project" value="UniProtKB-KW"/>
</dbReference>
<dbReference type="SUPFAM" id="SSF158560">
    <property type="entry name" value="BH3980-like"/>
    <property type="match status" value="1"/>
</dbReference>
<protein>
    <submittedName>
        <fullName evidence="1">DNA-binding ferritin-like protein (Dps family)</fullName>
    </submittedName>
</protein>
<evidence type="ECO:0000313" key="2">
    <source>
        <dbReference type="Proteomes" id="UP000228758"/>
    </source>
</evidence>
<name>A0A2M9CNW2_9MICO</name>
<gene>
    <name evidence="1" type="ORF">CLV46_3151</name>
</gene>
<proteinExistence type="predicted"/>
<dbReference type="RefSeq" id="WP_100365628.1">
    <property type="nucleotide sequence ID" value="NZ_PGFF01000001.1"/>
</dbReference>
<evidence type="ECO:0000313" key="1">
    <source>
        <dbReference type="EMBL" id="PJJ73558.1"/>
    </source>
</evidence>
<dbReference type="Proteomes" id="UP000228758">
    <property type="component" value="Unassembled WGS sequence"/>
</dbReference>